<keyword evidence="3" id="KW-0547">Nucleotide-binding</keyword>
<comment type="similarity">
    <text evidence="2 8">Belongs to the chaperonin (HSP60) family.</text>
</comment>
<gene>
    <name evidence="10" type="ORF">A3Q56_07439</name>
</gene>
<dbReference type="CDD" id="cd03344">
    <property type="entry name" value="GroEL"/>
    <property type="match status" value="1"/>
</dbReference>
<dbReference type="Proteomes" id="UP000078046">
    <property type="component" value="Unassembled WGS sequence"/>
</dbReference>
<evidence type="ECO:0000256" key="2">
    <source>
        <dbReference type="ARBA" id="ARBA00006607"/>
    </source>
</evidence>
<dbReference type="NCBIfam" id="NF000592">
    <property type="entry name" value="PRK00013.1"/>
    <property type="match status" value="1"/>
</dbReference>
<dbReference type="GO" id="GO:0005739">
    <property type="term" value="C:mitochondrion"/>
    <property type="evidence" value="ECO:0007669"/>
    <property type="project" value="UniProtKB-SubCell"/>
</dbReference>
<evidence type="ECO:0000256" key="7">
    <source>
        <dbReference type="ARBA" id="ARBA00023186"/>
    </source>
</evidence>
<dbReference type="NCBIfam" id="NF009489">
    <property type="entry name" value="PRK12851.1"/>
    <property type="match status" value="1"/>
</dbReference>
<evidence type="ECO:0000256" key="8">
    <source>
        <dbReference type="RuleBase" id="RU000418"/>
    </source>
</evidence>
<dbReference type="SUPFAM" id="SSF48592">
    <property type="entry name" value="GroEL equatorial domain-like"/>
    <property type="match status" value="1"/>
</dbReference>
<keyword evidence="9" id="KW-1133">Transmembrane helix</keyword>
<protein>
    <recommendedName>
        <fullName evidence="12">Heat shock protein 60</fullName>
    </recommendedName>
</protein>
<evidence type="ECO:0008006" key="12">
    <source>
        <dbReference type="Google" id="ProtNLM"/>
    </source>
</evidence>
<feature type="transmembrane region" description="Helical" evidence="9">
    <location>
        <begin position="6"/>
        <end position="27"/>
    </location>
</feature>
<dbReference type="Gene3D" id="3.50.7.10">
    <property type="entry name" value="GroEL"/>
    <property type="match status" value="1"/>
</dbReference>
<dbReference type="GO" id="GO:0140662">
    <property type="term" value="F:ATP-dependent protein folding chaperone"/>
    <property type="evidence" value="ECO:0007669"/>
    <property type="project" value="InterPro"/>
</dbReference>
<evidence type="ECO:0000256" key="9">
    <source>
        <dbReference type="SAM" id="Phobius"/>
    </source>
</evidence>
<dbReference type="SUPFAM" id="SSF52029">
    <property type="entry name" value="GroEL apical domain-like"/>
    <property type="match status" value="1"/>
</dbReference>
<dbReference type="InterPro" id="IPR027410">
    <property type="entry name" value="TCP-1-like_intermed_sf"/>
</dbReference>
<dbReference type="Gene3D" id="3.30.260.10">
    <property type="entry name" value="TCP-1-like chaperonin intermediate domain"/>
    <property type="match status" value="1"/>
</dbReference>
<dbReference type="PRINTS" id="PR00298">
    <property type="entry name" value="CHAPERONIN60"/>
</dbReference>
<evidence type="ECO:0000256" key="1">
    <source>
        <dbReference type="ARBA" id="ARBA00004173"/>
    </source>
</evidence>
<evidence type="ECO:0000256" key="4">
    <source>
        <dbReference type="ARBA" id="ARBA00022840"/>
    </source>
</evidence>
<feature type="transmembrane region" description="Helical" evidence="9">
    <location>
        <begin position="64"/>
        <end position="86"/>
    </location>
</feature>
<dbReference type="EMBL" id="LWCA01001576">
    <property type="protein sequence ID" value="OAF64855.1"/>
    <property type="molecule type" value="Genomic_DNA"/>
</dbReference>
<dbReference type="FunFam" id="3.50.7.10:FF:000001">
    <property type="entry name" value="60 kDa chaperonin"/>
    <property type="match status" value="1"/>
</dbReference>
<dbReference type="NCBIfam" id="NF009487">
    <property type="entry name" value="PRK12849.1"/>
    <property type="match status" value="1"/>
</dbReference>
<dbReference type="Pfam" id="PF00118">
    <property type="entry name" value="Cpn60_TCP1"/>
    <property type="match status" value="1"/>
</dbReference>
<dbReference type="FunFam" id="1.10.560.10:FF:000031">
    <property type="entry name" value="60 kDa heat shock protein, mitochondrial"/>
    <property type="match status" value="1"/>
</dbReference>
<dbReference type="NCBIfam" id="TIGR02348">
    <property type="entry name" value="GroEL"/>
    <property type="match status" value="1"/>
</dbReference>
<dbReference type="GO" id="GO:0042026">
    <property type="term" value="P:protein refolding"/>
    <property type="evidence" value="ECO:0007669"/>
    <property type="project" value="InterPro"/>
</dbReference>
<comment type="subcellular location">
    <subcellularLocation>
        <location evidence="1">Mitochondrion</location>
    </subcellularLocation>
</comment>
<keyword evidence="4" id="KW-0067">ATP-binding</keyword>
<evidence type="ECO:0000313" key="10">
    <source>
        <dbReference type="EMBL" id="OAF64855.1"/>
    </source>
</evidence>
<name>A0A177AS97_9BILA</name>
<evidence type="ECO:0000256" key="3">
    <source>
        <dbReference type="ARBA" id="ARBA00022741"/>
    </source>
</evidence>
<keyword evidence="5" id="KW-0809">Transit peptide</keyword>
<dbReference type="AlphaFoldDB" id="A0A177AS97"/>
<keyword evidence="9" id="KW-0472">Membrane</keyword>
<dbReference type="SUPFAM" id="SSF54849">
    <property type="entry name" value="GroEL-intermediate domain like"/>
    <property type="match status" value="1"/>
</dbReference>
<evidence type="ECO:0000313" key="11">
    <source>
        <dbReference type="Proteomes" id="UP000078046"/>
    </source>
</evidence>
<dbReference type="InterPro" id="IPR001844">
    <property type="entry name" value="Cpn60/GroEL"/>
</dbReference>
<dbReference type="GO" id="GO:0005524">
    <property type="term" value="F:ATP binding"/>
    <property type="evidence" value="ECO:0007669"/>
    <property type="project" value="UniProtKB-KW"/>
</dbReference>
<dbReference type="NCBIfam" id="NF009488">
    <property type="entry name" value="PRK12850.1"/>
    <property type="match status" value="1"/>
</dbReference>
<dbReference type="InterPro" id="IPR002423">
    <property type="entry name" value="Cpn60/GroEL/TCP-1"/>
</dbReference>
<reference evidence="10 11" key="1">
    <citation type="submission" date="2016-04" db="EMBL/GenBank/DDBJ databases">
        <title>The genome of Intoshia linei affirms orthonectids as highly simplified spiralians.</title>
        <authorList>
            <person name="Mikhailov K.V."/>
            <person name="Slusarev G.S."/>
            <person name="Nikitin M.A."/>
            <person name="Logacheva M.D."/>
            <person name="Penin A."/>
            <person name="Aleoshin V."/>
            <person name="Panchin Y.V."/>
        </authorList>
    </citation>
    <scope>NUCLEOTIDE SEQUENCE [LARGE SCALE GENOMIC DNA]</scope>
    <source>
        <strain evidence="10">Intl2013</strain>
        <tissue evidence="10">Whole animal</tissue>
    </source>
</reference>
<accession>A0A177AS97</accession>
<dbReference type="InterPro" id="IPR027413">
    <property type="entry name" value="GROEL-like_equatorial_sf"/>
</dbReference>
<keyword evidence="6" id="KW-0496">Mitochondrion</keyword>
<organism evidence="10 11">
    <name type="scientific">Intoshia linei</name>
    <dbReference type="NCBI Taxonomy" id="1819745"/>
    <lineage>
        <taxon>Eukaryota</taxon>
        <taxon>Metazoa</taxon>
        <taxon>Spiralia</taxon>
        <taxon>Lophotrochozoa</taxon>
        <taxon>Mesozoa</taxon>
        <taxon>Orthonectida</taxon>
        <taxon>Rhopaluridae</taxon>
        <taxon>Intoshia</taxon>
    </lineage>
</organism>
<keyword evidence="7" id="KW-0143">Chaperone</keyword>
<dbReference type="InterPro" id="IPR027409">
    <property type="entry name" value="GroEL-like_apical_dom_sf"/>
</dbReference>
<keyword evidence="11" id="KW-1185">Reference proteome</keyword>
<keyword evidence="9" id="KW-0812">Transmembrane</keyword>
<proteinExistence type="inferred from homology"/>
<dbReference type="PANTHER" id="PTHR45633">
    <property type="entry name" value="60 KDA HEAT SHOCK PROTEIN, MITOCHONDRIAL"/>
    <property type="match status" value="1"/>
</dbReference>
<comment type="caution">
    <text evidence="10">The sequence shown here is derived from an EMBL/GenBank/DDBJ whole genome shotgun (WGS) entry which is preliminary data.</text>
</comment>
<dbReference type="Gene3D" id="1.10.560.10">
    <property type="entry name" value="GroEL-like equatorial domain"/>
    <property type="match status" value="1"/>
</dbReference>
<evidence type="ECO:0000256" key="5">
    <source>
        <dbReference type="ARBA" id="ARBA00022946"/>
    </source>
</evidence>
<sequence>MFQSFFILGSFTLFSIFTVTSIVIFHVNDYLEMYKINFHPFPFYMRTHSDYSILQQYILSQYGFSYILMWISLSLLVFSSILYSWGSCMKEKQIYSSYGNYTKNQYMRPFTLNGSVRCGLTKGFMRFNSKDLKFGQSACQEMLKGVEVLSRAVAVTMGPKGRNVIIEQSWGSPKITKDGVTVAKAIELKDRYHNIGAKLVQDVANNTNETAGDGTTCATVLAHCIAREGFDRINKGANAIEVRKYIIDYVSKVVEHLKQLSTKVTTSNEIKQVYNVATISANGETIIGEFISQAMEKVGSEGTITVKDGKTLNDQLEVIEGMKFDRGYISPYFMNVSKGQKCEFKDALILINEKKIISVKSLIPALELANTNQRPLVIISEDVEGEALTTLVLNKLKVGLQVVAIKAPGFGDNRTNILKDMAISTGATVMGDENDMHKLEKIQFSDFGSAEEVTVTKDDTLIMKGKGDASEIKDRCNLLREMVDETKSEYEKEKLSERLAKLSKGVAVIQVGGSSEVEVSEKKDRYTDALNATKCAVDGGILPGGGTAFLRCVKFLESMESISESEKLAKEIVIKALKTPCQTIATNAGVDGADVVSNVLKFEKNQGYNALTGEYVNMIDAGIIDPTNVLITALQNASGVASLLTTAEAVITDIPKDEKDPAPGMGAGMGGMGGMGGMM</sequence>
<dbReference type="OrthoDB" id="1733909at2759"/>
<evidence type="ECO:0000256" key="6">
    <source>
        <dbReference type="ARBA" id="ARBA00023128"/>
    </source>
</evidence>